<organism evidence="1 2">
    <name type="scientific">Paralysiella testudinis</name>
    <dbReference type="NCBI Taxonomy" id="2809020"/>
    <lineage>
        <taxon>Bacteria</taxon>
        <taxon>Pseudomonadati</taxon>
        <taxon>Pseudomonadota</taxon>
        <taxon>Betaproteobacteria</taxon>
        <taxon>Neisseriales</taxon>
        <taxon>Neisseriaceae</taxon>
        <taxon>Paralysiella</taxon>
    </lineage>
</organism>
<reference evidence="1" key="1">
    <citation type="submission" date="2021-02" db="EMBL/GenBank/DDBJ databases">
        <title>Neisseriaceae sp. 26B isolated from the cloaca of a Common Toad-headed Turtle (Mesoclemmys nasuta).</title>
        <authorList>
            <person name="Spergser J."/>
            <person name="Busse H.-J."/>
        </authorList>
    </citation>
    <scope>NUCLEOTIDE SEQUENCE</scope>
    <source>
        <strain evidence="1">26B</strain>
    </source>
</reference>
<gene>
    <name evidence="1" type="ORF">JQU52_00530</name>
</gene>
<name>A0A892ZJH3_9NEIS</name>
<keyword evidence="2" id="KW-1185">Reference proteome</keyword>
<proteinExistence type="predicted"/>
<dbReference type="AlphaFoldDB" id="A0A892ZJH3"/>
<dbReference type="EMBL" id="CP069798">
    <property type="protein sequence ID" value="QRQ81967.1"/>
    <property type="molecule type" value="Genomic_DNA"/>
</dbReference>
<dbReference type="Gene3D" id="1.20.58.320">
    <property type="entry name" value="TPR-like"/>
    <property type="match status" value="1"/>
</dbReference>
<sequence>MTPQQILDFWFAPDTQPHGFAQSAAFDQQVHSRFGAVLAQAAAAELAHWRSTLAGRVAEIIVLDQFSRNVYRNTPQAFAQDGMALVLAQEAVAQPDFASLPVAQRKFALMPYMHAESALIHEQAVPLFAALNDELTLDFERRHQQIIQRFGRYPHRNAILGRSSSAEEVAFLQQPGSSF</sequence>
<evidence type="ECO:0000313" key="1">
    <source>
        <dbReference type="EMBL" id="QRQ81967.1"/>
    </source>
</evidence>
<dbReference type="InterPro" id="IPR010323">
    <property type="entry name" value="DUF924"/>
</dbReference>
<dbReference type="Pfam" id="PF06041">
    <property type="entry name" value="DUF924"/>
    <property type="match status" value="1"/>
</dbReference>
<dbReference type="Proteomes" id="UP000653156">
    <property type="component" value="Chromosome"/>
</dbReference>
<evidence type="ECO:0000313" key="2">
    <source>
        <dbReference type="Proteomes" id="UP000653156"/>
    </source>
</evidence>
<dbReference type="Gene3D" id="1.25.40.10">
    <property type="entry name" value="Tetratricopeptide repeat domain"/>
    <property type="match status" value="1"/>
</dbReference>
<protein>
    <submittedName>
        <fullName evidence="1">DUF924 domain-containing protein</fullName>
    </submittedName>
</protein>
<dbReference type="SUPFAM" id="SSF48452">
    <property type="entry name" value="TPR-like"/>
    <property type="match status" value="1"/>
</dbReference>
<dbReference type="KEGG" id="ptes:JQU52_00530"/>
<dbReference type="RefSeq" id="WP_230339264.1">
    <property type="nucleotide sequence ID" value="NZ_CP069798.1"/>
</dbReference>
<dbReference type="InterPro" id="IPR011990">
    <property type="entry name" value="TPR-like_helical_dom_sf"/>
</dbReference>
<accession>A0A892ZJH3</accession>